<reference evidence="2" key="1">
    <citation type="submission" date="2016-03" db="EMBL/GenBank/DDBJ databases">
        <authorList>
            <person name="Ploux O."/>
        </authorList>
    </citation>
    <scope>NUCLEOTIDE SEQUENCE</scope>
    <source>
        <strain evidence="2">UC1</strain>
    </source>
</reference>
<evidence type="ECO:0000313" key="2">
    <source>
        <dbReference type="EMBL" id="SBS72923.1"/>
    </source>
</evidence>
<sequence>MKVASVSSTPSKSSASPLLGAGLAVPEQPARTIAAVVATPAMRPMRRSARDFTCHSFVGVWVMQMRRVAFPSQDGSALTDRMSRYGIAPTLVKGALPRRGHSSITTPVGARRVGGRAAP</sequence>
<gene>
    <name evidence="2" type="ORF">MIPYR_30299</name>
</gene>
<accession>A0A1Y5P2N5</accession>
<evidence type="ECO:0000256" key="1">
    <source>
        <dbReference type="SAM" id="MobiDB-lite"/>
    </source>
</evidence>
<organism evidence="2">
    <name type="scientific">uncultured Microbacterium sp</name>
    <dbReference type="NCBI Taxonomy" id="191216"/>
    <lineage>
        <taxon>Bacteria</taxon>
        <taxon>Bacillati</taxon>
        <taxon>Actinomycetota</taxon>
        <taxon>Actinomycetes</taxon>
        <taxon>Micrococcales</taxon>
        <taxon>Microbacteriaceae</taxon>
        <taxon>Microbacterium</taxon>
        <taxon>environmental samples</taxon>
    </lineage>
</organism>
<dbReference type="EMBL" id="FLQR01000007">
    <property type="protein sequence ID" value="SBS72923.1"/>
    <property type="molecule type" value="Genomic_DNA"/>
</dbReference>
<dbReference type="AlphaFoldDB" id="A0A1Y5P2N5"/>
<protein>
    <submittedName>
        <fullName evidence="2">Uncharacterized protein</fullName>
    </submittedName>
</protein>
<name>A0A1Y5P2N5_9MICO</name>
<feature type="region of interest" description="Disordered" evidence="1">
    <location>
        <begin position="96"/>
        <end position="119"/>
    </location>
</feature>
<proteinExistence type="predicted"/>